<accession>I8TAE8</accession>
<dbReference type="Gene3D" id="3.40.50.300">
    <property type="entry name" value="P-loop containing nucleotide triphosphate hydrolases"/>
    <property type="match status" value="1"/>
</dbReference>
<dbReference type="Pfam" id="PF07683">
    <property type="entry name" value="CobW_C"/>
    <property type="match status" value="1"/>
</dbReference>
<dbReference type="PANTHER" id="PTHR13748">
    <property type="entry name" value="COBW-RELATED"/>
    <property type="match status" value="1"/>
</dbReference>
<evidence type="ECO:0000256" key="2">
    <source>
        <dbReference type="ARBA" id="ARBA00022801"/>
    </source>
</evidence>
<dbReference type="GO" id="GO:0005737">
    <property type="term" value="C:cytoplasm"/>
    <property type="evidence" value="ECO:0007669"/>
    <property type="project" value="TreeGrafter"/>
</dbReference>
<keyword evidence="3" id="KW-0143">Chaperone</keyword>
<dbReference type="Pfam" id="PF02492">
    <property type="entry name" value="cobW"/>
    <property type="match status" value="1"/>
</dbReference>
<evidence type="ECO:0000256" key="6">
    <source>
        <dbReference type="ARBA" id="ARBA00049117"/>
    </source>
</evidence>
<feature type="domain" description="CobW C-terminal" evidence="7">
    <location>
        <begin position="234"/>
        <end position="325"/>
    </location>
</feature>
<dbReference type="CDD" id="cd03112">
    <property type="entry name" value="CobW-like"/>
    <property type="match status" value="1"/>
</dbReference>
<evidence type="ECO:0000259" key="7">
    <source>
        <dbReference type="SMART" id="SM00833"/>
    </source>
</evidence>
<evidence type="ECO:0000313" key="8">
    <source>
        <dbReference type="EMBL" id="EIT70878.1"/>
    </source>
</evidence>
<protein>
    <recommendedName>
        <fullName evidence="7">CobW C-terminal domain-containing protein</fullName>
    </recommendedName>
</protein>
<comment type="catalytic activity">
    <reaction evidence="6">
        <text>GTP + H2O = GDP + phosphate + H(+)</text>
        <dbReference type="Rhea" id="RHEA:19669"/>
        <dbReference type="ChEBI" id="CHEBI:15377"/>
        <dbReference type="ChEBI" id="CHEBI:15378"/>
        <dbReference type="ChEBI" id="CHEBI:37565"/>
        <dbReference type="ChEBI" id="CHEBI:43474"/>
        <dbReference type="ChEBI" id="CHEBI:58189"/>
    </reaction>
    <physiologicalReaction direction="left-to-right" evidence="6">
        <dbReference type="Rhea" id="RHEA:19670"/>
    </physiologicalReaction>
</comment>
<proteinExistence type="inferred from homology"/>
<dbReference type="GO" id="GO:0000166">
    <property type="term" value="F:nucleotide binding"/>
    <property type="evidence" value="ECO:0007669"/>
    <property type="project" value="UniProtKB-KW"/>
</dbReference>
<evidence type="ECO:0000313" key="9">
    <source>
        <dbReference type="Proteomes" id="UP000003704"/>
    </source>
</evidence>
<dbReference type="RefSeq" id="WP_007183970.1">
    <property type="nucleotide sequence ID" value="NZ_AKGD01000001.1"/>
</dbReference>
<dbReference type="SMART" id="SM00833">
    <property type="entry name" value="CobW_C"/>
    <property type="match status" value="1"/>
</dbReference>
<evidence type="ECO:0000256" key="5">
    <source>
        <dbReference type="ARBA" id="ARBA00045658"/>
    </source>
</evidence>
<dbReference type="InterPro" id="IPR003495">
    <property type="entry name" value="CobW/HypB/UreG_nucleotide-bd"/>
</dbReference>
<dbReference type="InterPro" id="IPR036627">
    <property type="entry name" value="CobW-likC_sf"/>
</dbReference>
<dbReference type="PANTHER" id="PTHR13748:SF62">
    <property type="entry name" value="COBW DOMAIN-CONTAINING PROTEIN"/>
    <property type="match status" value="1"/>
</dbReference>
<keyword evidence="9" id="KW-1185">Reference proteome</keyword>
<dbReference type="InterPro" id="IPR027417">
    <property type="entry name" value="P-loop_NTPase"/>
</dbReference>
<sequence length="339" mass="36640">MLKPLDRYPEAQLAAGRSALPVTLIGGFLGAGKTTLLNSLLTQGDGRRLAVLVNDFGELNIDARLIVKIEGQQVELANGCICCSIRDDLVAGVETLLASDPAPEQLLIETSGVSDPINILCTLNQSKLRRRIFLENVVTVVDAVHALDARASEYAGLFERQVRGAYMIVLNRAGAAGAERLRELREAIGGLLPGAAIIETEDGTAPLALLLGDTRVGQSAFRPEPVPDPRSHPFASMVWRSDRPLQRAEFMRTMKALSDRVYRAKGFVNFRHYPLATLYQKVGSFESCIDGGAWGRTRPHSELVLIGLNSAFDRQRIGLALDACTDSVARPASGLVDGP</sequence>
<name>I8TAE8_9GAMM</name>
<dbReference type="STRING" id="1172194.WQQ_10150"/>
<evidence type="ECO:0000256" key="1">
    <source>
        <dbReference type="ARBA" id="ARBA00022741"/>
    </source>
</evidence>
<dbReference type="GO" id="GO:0016787">
    <property type="term" value="F:hydrolase activity"/>
    <property type="evidence" value="ECO:0007669"/>
    <property type="project" value="UniProtKB-KW"/>
</dbReference>
<dbReference type="InterPro" id="IPR051316">
    <property type="entry name" value="Zinc-reg_GTPase_activator"/>
</dbReference>
<comment type="function">
    <text evidence="5">Zinc chaperone that directly transfers zinc cofactor to target proteins, thereby activating them. Zinc is transferred from the CXCC motif in the GTPase domain to the zinc binding site in target proteins in a process requiring GTP hydrolysis.</text>
</comment>
<dbReference type="Proteomes" id="UP000003704">
    <property type="component" value="Unassembled WGS sequence"/>
</dbReference>
<comment type="similarity">
    <text evidence="4">Belongs to the SIMIBI class G3E GTPase family. ZNG1 subfamily.</text>
</comment>
<dbReference type="SUPFAM" id="SSF52540">
    <property type="entry name" value="P-loop containing nucleoside triphosphate hydrolases"/>
    <property type="match status" value="1"/>
</dbReference>
<dbReference type="SUPFAM" id="SSF90002">
    <property type="entry name" value="Hypothetical protein YjiA, C-terminal domain"/>
    <property type="match status" value="1"/>
</dbReference>
<keyword evidence="2" id="KW-0378">Hydrolase</keyword>
<evidence type="ECO:0000256" key="3">
    <source>
        <dbReference type="ARBA" id="ARBA00023186"/>
    </source>
</evidence>
<dbReference type="Gene3D" id="3.30.1220.10">
    <property type="entry name" value="CobW-like, C-terminal domain"/>
    <property type="match status" value="1"/>
</dbReference>
<reference evidence="8 9" key="1">
    <citation type="journal article" date="2012" name="J. Bacteriol.">
        <title>Genome Sequence of n-Alkane-Degrading Hydrocarboniphaga effusa Strain AP103T (ATCC BAA-332T).</title>
        <authorList>
            <person name="Chang H.K."/>
            <person name="Zylstra G.J."/>
            <person name="Chae J.C."/>
        </authorList>
    </citation>
    <scope>NUCLEOTIDE SEQUENCE [LARGE SCALE GENOMIC DNA]</scope>
    <source>
        <strain evidence="8 9">AP103</strain>
    </source>
</reference>
<dbReference type="AlphaFoldDB" id="I8TAE8"/>
<dbReference type="InterPro" id="IPR011629">
    <property type="entry name" value="CobW-like_C"/>
</dbReference>
<evidence type="ECO:0000256" key="4">
    <source>
        <dbReference type="ARBA" id="ARBA00034320"/>
    </source>
</evidence>
<organism evidence="8 9">
    <name type="scientific">Hydrocarboniphaga effusa AP103</name>
    <dbReference type="NCBI Taxonomy" id="1172194"/>
    <lineage>
        <taxon>Bacteria</taxon>
        <taxon>Pseudomonadati</taxon>
        <taxon>Pseudomonadota</taxon>
        <taxon>Gammaproteobacteria</taxon>
        <taxon>Nevskiales</taxon>
        <taxon>Nevskiaceae</taxon>
        <taxon>Hydrocarboniphaga</taxon>
    </lineage>
</organism>
<comment type="caution">
    <text evidence="8">The sequence shown here is derived from an EMBL/GenBank/DDBJ whole genome shotgun (WGS) entry which is preliminary data.</text>
</comment>
<dbReference type="EMBL" id="AKGD01000001">
    <property type="protein sequence ID" value="EIT70878.1"/>
    <property type="molecule type" value="Genomic_DNA"/>
</dbReference>
<keyword evidence="1" id="KW-0547">Nucleotide-binding</keyword>
<gene>
    <name evidence="8" type="ORF">WQQ_10150</name>
</gene>